<dbReference type="RefSeq" id="WP_063742661.1">
    <property type="nucleotide sequence ID" value="NZ_CP059075.1"/>
</dbReference>
<proteinExistence type="predicted"/>
<dbReference type="EMBL" id="CP059075">
    <property type="protein sequence ID" value="QRE04202.1"/>
    <property type="molecule type" value="Genomic_DNA"/>
</dbReference>
<protein>
    <recommendedName>
        <fullName evidence="3">RiboL-PSP-HEPN domain-containing protein</fullName>
    </recommendedName>
</protein>
<reference evidence="1 2" key="1">
    <citation type="submission" date="2020-07" db="EMBL/GenBank/DDBJ databases">
        <title>Genomic characterization of Flavobacterium psychrophilum strains.</title>
        <authorList>
            <person name="Castillo D."/>
            <person name="Jorgensen J."/>
            <person name="Middelboe M."/>
        </authorList>
    </citation>
    <scope>NUCLEOTIDE SEQUENCE [LARGE SCALE GENOMIC DNA]</scope>
    <source>
        <strain evidence="1 2">FPS-R7</strain>
    </source>
</reference>
<evidence type="ECO:0000313" key="2">
    <source>
        <dbReference type="Proteomes" id="UP000596329"/>
    </source>
</evidence>
<accession>A0A7U2RB77</accession>
<evidence type="ECO:0000313" key="1">
    <source>
        <dbReference type="EMBL" id="QRE04202.1"/>
    </source>
</evidence>
<evidence type="ECO:0008006" key="3">
    <source>
        <dbReference type="Google" id="ProtNLM"/>
    </source>
</evidence>
<gene>
    <name evidence="1" type="ORF">H0H26_00930</name>
</gene>
<dbReference type="Proteomes" id="UP000596329">
    <property type="component" value="Chromosome"/>
</dbReference>
<organism evidence="1 2">
    <name type="scientific">Flavobacterium psychrophilum</name>
    <dbReference type="NCBI Taxonomy" id="96345"/>
    <lineage>
        <taxon>Bacteria</taxon>
        <taxon>Pseudomonadati</taxon>
        <taxon>Bacteroidota</taxon>
        <taxon>Flavobacteriia</taxon>
        <taxon>Flavobacteriales</taxon>
        <taxon>Flavobacteriaceae</taxon>
        <taxon>Flavobacterium</taxon>
    </lineage>
</organism>
<sequence>MKFNLNYVYSFNWDQLHYFEFDNIVAFDAFKSLNFNQEKSLNKSKADLNKQIQDFKKGLESLSESDQESYVYQKYFINEVIINEIQRIQRYSSVLSIFSFYESRLKSICNLIESEFEFKVKIKHLNNYEGDLNKYWNYLSKVFEIQTEKTEPLFKPINEQKKIRNIIAHNDGITKEKIEVMQGLTLNKLGKNFKIEIDEGVYIGNLLQSIEVFISALLIEIDKRYITLKKK</sequence>
<dbReference type="AlphaFoldDB" id="A0A7U2RB77"/>
<name>A0A7U2RB77_FLAPS</name>